<accession>F6GV42</accession>
<dbReference type="EMBL" id="FN594951">
    <property type="protein sequence ID" value="CCB43601.1"/>
    <property type="molecule type" value="Genomic_DNA"/>
</dbReference>
<evidence type="ECO:0000313" key="2">
    <source>
        <dbReference type="Proteomes" id="UP000009183"/>
    </source>
</evidence>
<reference evidence="2" key="1">
    <citation type="journal article" date="2007" name="Nature">
        <title>The grapevine genome sequence suggests ancestral hexaploidization in major angiosperm phyla.</title>
        <authorList>
            <consortium name="The French-Italian Public Consortium for Grapevine Genome Characterization."/>
            <person name="Jaillon O."/>
            <person name="Aury J.-M."/>
            <person name="Noel B."/>
            <person name="Policriti A."/>
            <person name="Clepet C."/>
            <person name="Casagrande A."/>
            <person name="Choisne N."/>
            <person name="Aubourg S."/>
            <person name="Vitulo N."/>
            <person name="Jubin C."/>
            <person name="Vezzi A."/>
            <person name="Legeai F."/>
            <person name="Hugueney P."/>
            <person name="Dasilva C."/>
            <person name="Horner D."/>
            <person name="Mica E."/>
            <person name="Jublot D."/>
            <person name="Poulain J."/>
            <person name="Bruyere C."/>
            <person name="Billault A."/>
            <person name="Segurens B."/>
            <person name="Gouyvenoux M."/>
            <person name="Ugarte E."/>
            <person name="Cattonaro F."/>
            <person name="Anthouard V."/>
            <person name="Vico V."/>
            <person name="Del Fabbro C."/>
            <person name="Alaux M."/>
            <person name="Di Gaspero G."/>
            <person name="Dumas V."/>
            <person name="Felice N."/>
            <person name="Paillard S."/>
            <person name="Juman I."/>
            <person name="Moroldo M."/>
            <person name="Scalabrin S."/>
            <person name="Canaguier A."/>
            <person name="Le Clainche I."/>
            <person name="Malacrida G."/>
            <person name="Durand E."/>
            <person name="Pesole G."/>
            <person name="Laucou V."/>
            <person name="Chatelet P."/>
            <person name="Merdinoglu D."/>
            <person name="Delledonne M."/>
            <person name="Pezzotti M."/>
            <person name="Lecharny A."/>
            <person name="Scarpelli C."/>
            <person name="Artiguenave F."/>
            <person name="Pe M.E."/>
            <person name="Valle G."/>
            <person name="Morgante M."/>
            <person name="Caboche M."/>
            <person name="Adam-Blondon A.-F."/>
            <person name="Weissenbach J."/>
            <person name="Quetier F."/>
            <person name="Wincker P."/>
        </authorList>
    </citation>
    <scope>NUCLEOTIDE SEQUENCE [LARGE SCALE GENOMIC DNA]</scope>
    <source>
        <strain evidence="2">cv. Pinot noir / PN40024</strain>
    </source>
</reference>
<dbReference type="PaxDb" id="29760-VIT_06s0004g04220.t01"/>
<name>F6GV42_VITVI</name>
<dbReference type="InParanoid" id="F6GV42"/>
<protein>
    <submittedName>
        <fullName evidence="1">Uncharacterized protein</fullName>
    </submittedName>
</protein>
<sequence length="29" mass="3304">MDGGILCRNMNFTTSDGSMQYSHILHNEM</sequence>
<proteinExistence type="predicted"/>
<dbReference type="HOGENOM" id="CLU_3411318_0_0_1"/>
<evidence type="ECO:0000313" key="1">
    <source>
        <dbReference type="EMBL" id="CCB43601.1"/>
    </source>
</evidence>
<organism evidence="1 2">
    <name type="scientific">Vitis vinifera</name>
    <name type="common">Grape</name>
    <dbReference type="NCBI Taxonomy" id="29760"/>
    <lineage>
        <taxon>Eukaryota</taxon>
        <taxon>Viridiplantae</taxon>
        <taxon>Streptophyta</taxon>
        <taxon>Embryophyta</taxon>
        <taxon>Tracheophyta</taxon>
        <taxon>Spermatophyta</taxon>
        <taxon>Magnoliopsida</taxon>
        <taxon>eudicotyledons</taxon>
        <taxon>Gunneridae</taxon>
        <taxon>Pentapetalae</taxon>
        <taxon>rosids</taxon>
        <taxon>Vitales</taxon>
        <taxon>Vitaceae</taxon>
        <taxon>Viteae</taxon>
        <taxon>Vitis</taxon>
    </lineage>
</organism>
<keyword evidence="2" id="KW-1185">Reference proteome</keyword>
<dbReference type="AlphaFoldDB" id="F6GV42"/>
<dbReference type="Proteomes" id="UP000009183">
    <property type="component" value="Chromosome 6"/>
</dbReference>
<gene>
    <name evidence="1" type="ordered locus">VIT_06s0004g04220</name>
</gene>